<evidence type="ECO:0000313" key="3">
    <source>
        <dbReference type="EMBL" id="TWI67596.1"/>
    </source>
</evidence>
<organism evidence="3 4">
    <name type="scientific">Pseudoduganella lurida</name>
    <dbReference type="NCBI Taxonomy" id="1036180"/>
    <lineage>
        <taxon>Bacteria</taxon>
        <taxon>Pseudomonadati</taxon>
        <taxon>Pseudomonadota</taxon>
        <taxon>Betaproteobacteria</taxon>
        <taxon>Burkholderiales</taxon>
        <taxon>Oxalobacteraceae</taxon>
        <taxon>Telluria group</taxon>
        <taxon>Pseudoduganella</taxon>
    </lineage>
</organism>
<feature type="domain" description="Flagellar hook-length control protein-like C-terminal" evidence="2">
    <location>
        <begin position="293"/>
        <end position="372"/>
    </location>
</feature>
<dbReference type="OrthoDB" id="1792985at2"/>
<feature type="region of interest" description="Disordered" evidence="1">
    <location>
        <begin position="1"/>
        <end position="33"/>
    </location>
</feature>
<feature type="region of interest" description="Disordered" evidence="1">
    <location>
        <begin position="371"/>
        <end position="420"/>
    </location>
</feature>
<dbReference type="InterPro" id="IPR021136">
    <property type="entry name" value="Flagellar_hook_control-like_C"/>
</dbReference>
<dbReference type="AlphaFoldDB" id="A0A562RGU7"/>
<accession>A0A562RGU7</accession>
<dbReference type="Pfam" id="PF02120">
    <property type="entry name" value="Flg_hook"/>
    <property type="match status" value="1"/>
</dbReference>
<evidence type="ECO:0000313" key="4">
    <source>
        <dbReference type="Proteomes" id="UP000318431"/>
    </source>
</evidence>
<dbReference type="RefSeq" id="WP_145648527.1">
    <property type="nucleotide sequence ID" value="NZ_VLLB01000002.1"/>
</dbReference>
<comment type="caution">
    <text evidence="3">The sequence shown here is derived from an EMBL/GenBank/DDBJ whole genome shotgun (WGS) entry which is preliminary data.</text>
</comment>
<protein>
    <submittedName>
        <fullName evidence="3">Flagellar hook-length control protein FliK</fullName>
    </submittedName>
</protein>
<dbReference type="Proteomes" id="UP000318431">
    <property type="component" value="Unassembled WGS sequence"/>
</dbReference>
<name>A0A562RGU7_9BURK</name>
<dbReference type="InterPro" id="IPR038610">
    <property type="entry name" value="FliK-like_C_sf"/>
</dbReference>
<feature type="compositionally biased region" description="Low complexity" evidence="1">
    <location>
        <begin position="1"/>
        <end position="31"/>
    </location>
</feature>
<reference evidence="3 4" key="1">
    <citation type="journal article" date="2015" name="Stand. Genomic Sci.">
        <title>Genomic Encyclopedia of Bacterial and Archaeal Type Strains, Phase III: the genomes of soil and plant-associated and newly described type strains.</title>
        <authorList>
            <person name="Whitman W.B."/>
            <person name="Woyke T."/>
            <person name="Klenk H.P."/>
            <person name="Zhou Y."/>
            <person name="Lilburn T.G."/>
            <person name="Beck B.J."/>
            <person name="De Vos P."/>
            <person name="Vandamme P."/>
            <person name="Eisen J.A."/>
            <person name="Garrity G."/>
            <person name="Hugenholtz P."/>
            <person name="Kyrpides N.C."/>
        </authorList>
    </citation>
    <scope>NUCLEOTIDE SEQUENCE [LARGE SCALE GENOMIC DNA]</scope>
    <source>
        <strain evidence="3 4">CGMCC 1.10822</strain>
    </source>
</reference>
<dbReference type="EMBL" id="VLLB01000002">
    <property type="protein sequence ID" value="TWI67596.1"/>
    <property type="molecule type" value="Genomic_DNA"/>
</dbReference>
<evidence type="ECO:0000256" key="1">
    <source>
        <dbReference type="SAM" id="MobiDB-lite"/>
    </source>
</evidence>
<dbReference type="Gene3D" id="3.30.750.140">
    <property type="match status" value="1"/>
</dbReference>
<gene>
    <name evidence="3" type="ORF">IP91_01713</name>
</gene>
<evidence type="ECO:0000259" key="2">
    <source>
        <dbReference type="Pfam" id="PF02120"/>
    </source>
</evidence>
<keyword evidence="4" id="KW-1185">Reference proteome</keyword>
<feature type="region of interest" description="Disordered" evidence="1">
    <location>
        <begin position="231"/>
        <end position="250"/>
    </location>
</feature>
<sequence>MMMTFPSAPGGAAAADLPLPGAPASTAPAGPEGVADPAVQLPAFAVLLDLAGLAQPGEDAAVTDSAPAAAADDTPSDATLDASGTVADTLMPSQFALPLPAMNLAILPALQNATAGAARTDGTPRIDMAAGQPAGAAPLPAVPAACRTAQPAFAPDEAGNARPGDAAAVAAAAAGASSAATTPALLRILQAVQPAANTPAPAVRQGGDARPAVSDTVAGAPATAQPVLAAAATDARGQAGGDTPSGNGDNPAAFRTVMAANAGTAPTADGADTVRLAGSPDQWQQPLRAALGDRLQLQLQKNSEQAVIRLDPPNLGSIEISIRHSGGALQVNLAASNGEVLRQLNAVGDAMRQDLSSRQFSDVAVTVSATSNRTLADSEGRGRQQGGEQQQGEAQRRQPGRALSDGDDAGARAFAMGGNA</sequence>
<feature type="region of interest" description="Disordered" evidence="1">
    <location>
        <begin position="198"/>
        <end position="217"/>
    </location>
</feature>
<keyword evidence="3" id="KW-0966">Cell projection</keyword>
<proteinExistence type="predicted"/>
<keyword evidence="3" id="KW-0282">Flagellum</keyword>
<dbReference type="CDD" id="cd17470">
    <property type="entry name" value="T3SS_Flik_C"/>
    <property type="match status" value="1"/>
</dbReference>
<keyword evidence="3" id="KW-0969">Cilium</keyword>